<keyword evidence="2" id="KW-1185">Reference proteome</keyword>
<accession>A0A1X0NQ77</accession>
<sequence length="313" mass="35402">MGLFAKKRHGEMIPADKEGRRFTWRIEKFSSYSPGHTLDSDNAVCFTKAKFHFHMTLGVNGDIGLYIHYKASGIPKYSYYFANSAGIAMRQHTAHTIPSNTERCGHWNACSRADMMELISRDDILLVHFCFDDDSLVLRRIPEENTVIVTWTVPQLFNQMLNPYSSHGFLNERSYYVVRLEVRKEGGAADAIGPYDINNIKDLVFFIFSRKGEIPQHSIELFDENNNSIAKLEKREEKGAQTLVVPKDVVMNAVGPNGALRVQVEMHSGGNPLNVLNALSGQQQKEQPVEDELTKTVQIGDKKEEYLAMNGDD</sequence>
<proteinExistence type="predicted"/>
<organism evidence="1 2">
    <name type="scientific">Trypanosoma theileri</name>
    <dbReference type="NCBI Taxonomy" id="67003"/>
    <lineage>
        <taxon>Eukaryota</taxon>
        <taxon>Discoba</taxon>
        <taxon>Euglenozoa</taxon>
        <taxon>Kinetoplastea</taxon>
        <taxon>Metakinetoplastina</taxon>
        <taxon>Trypanosomatida</taxon>
        <taxon>Trypanosomatidae</taxon>
        <taxon>Trypanosoma</taxon>
    </lineage>
</organism>
<reference evidence="1 2" key="1">
    <citation type="submission" date="2017-03" db="EMBL/GenBank/DDBJ databases">
        <title>An alternative strategy for trypanosome survival in the mammalian bloodstream revealed through genome and transcriptome analysis of the ubiquitous bovine parasite Trypanosoma (Megatrypanum) theileri.</title>
        <authorList>
            <person name="Kelly S."/>
            <person name="Ivens A."/>
            <person name="Mott A."/>
            <person name="O'Neill E."/>
            <person name="Emms D."/>
            <person name="Macleod O."/>
            <person name="Voorheis P."/>
            <person name="Matthews J."/>
            <person name="Matthews K."/>
            <person name="Carrington M."/>
        </authorList>
    </citation>
    <scope>NUCLEOTIDE SEQUENCE [LARGE SCALE GENOMIC DNA]</scope>
    <source>
        <strain evidence="1">Edinburgh</strain>
    </source>
</reference>
<dbReference type="Proteomes" id="UP000192257">
    <property type="component" value="Unassembled WGS sequence"/>
</dbReference>
<dbReference type="AlphaFoldDB" id="A0A1X0NQ77"/>
<comment type="caution">
    <text evidence="1">The sequence shown here is derived from an EMBL/GenBank/DDBJ whole genome shotgun (WGS) entry which is preliminary data.</text>
</comment>
<evidence type="ECO:0000313" key="1">
    <source>
        <dbReference type="EMBL" id="ORC86339.1"/>
    </source>
</evidence>
<dbReference type="RefSeq" id="XP_028880405.1">
    <property type="nucleotide sequence ID" value="XM_029028378.1"/>
</dbReference>
<dbReference type="OrthoDB" id="260068at2759"/>
<evidence type="ECO:0000313" key="2">
    <source>
        <dbReference type="Proteomes" id="UP000192257"/>
    </source>
</evidence>
<dbReference type="GeneID" id="39988158"/>
<name>A0A1X0NQ77_9TRYP</name>
<protein>
    <submittedName>
        <fullName evidence="1">Uncharacterized protein</fullName>
    </submittedName>
</protein>
<gene>
    <name evidence="1" type="ORF">TM35_000292210</name>
</gene>
<dbReference type="EMBL" id="NBCO01000029">
    <property type="protein sequence ID" value="ORC86339.1"/>
    <property type="molecule type" value="Genomic_DNA"/>
</dbReference>
<dbReference type="VEuPathDB" id="TriTrypDB:TM35_000292210"/>